<sequence length="106" mass="11990">MASSSWASNHLWAKEEESTLVEWLVELVSTSGWKSDNGTFRPGYLAHLQRMMAEKVLGCNIKGSQTIDCQIKTLKRTFQDIAEICRASYSGFGWNNEVKCIIAEKE</sequence>
<dbReference type="Pfam" id="PF12776">
    <property type="entry name" value="Myb_DNA-bind_3"/>
    <property type="match status" value="1"/>
</dbReference>
<organism evidence="2">
    <name type="scientific">Cucumis melo</name>
    <name type="common">Muskmelon</name>
    <dbReference type="NCBI Taxonomy" id="3656"/>
    <lineage>
        <taxon>Eukaryota</taxon>
        <taxon>Viridiplantae</taxon>
        <taxon>Streptophyta</taxon>
        <taxon>Embryophyta</taxon>
        <taxon>Tracheophyta</taxon>
        <taxon>Spermatophyta</taxon>
        <taxon>Magnoliopsida</taxon>
        <taxon>eudicotyledons</taxon>
        <taxon>Gunneridae</taxon>
        <taxon>Pentapetalae</taxon>
        <taxon>rosids</taxon>
        <taxon>fabids</taxon>
        <taxon>Cucurbitales</taxon>
        <taxon>Cucurbitaceae</taxon>
        <taxon>Benincaseae</taxon>
        <taxon>Cucumis</taxon>
    </lineage>
</organism>
<name>A0A9I9D555_CUCME</name>
<dbReference type="InterPro" id="IPR024752">
    <property type="entry name" value="Myb/SANT-like_dom"/>
</dbReference>
<proteinExistence type="predicted"/>
<dbReference type="EnsemblPlants" id="MELO3C013181.2.1">
    <property type="protein sequence ID" value="MELO3C013181.2.1"/>
    <property type="gene ID" value="MELO3C013181.2"/>
</dbReference>
<protein>
    <recommendedName>
        <fullName evidence="1">Myb/SANT-like domain-containing protein</fullName>
    </recommendedName>
</protein>
<feature type="domain" description="Myb/SANT-like" evidence="1">
    <location>
        <begin position="12"/>
        <end position="106"/>
    </location>
</feature>
<dbReference type="Gramene" id="MELO3C013181.2.1">
    <property type="protein sequence ID" value="MELO3C013181.2.1"/>
    <property type="gene ID" value="MELO3C013181.2"/>
</dbReference>
<dbReference type="PANTHER" id="PTHR46250:SF18">
    <property type="entry name" value="MYB_SANT-LIKE DOMAIN-CONTAINING PROTEIN"/>
    <property type="match status" value="1"/>
</dbReference>
<reference evidence="2" key="1">
    <citation type="submission" date="2023-03" db="UniProtKB">
        <authorList>
            <consortium name="EnsemblPlants"/>
        </authorList>
    </citation>
    <scope>IDENTIFICATION</scope>
</reference>
<accession>A0A9I9D555</accession>
<evidence type="ECO:0000313" key="2">
    <source>
        <dbReference type="EnsemblPlants" id="MELO3C013181.2.1"/>
    </source>
</evidence>
<dbReference type="AlphaFoldDB" id="A0A9I9D555"/>
<evidence type="ECO:0000259" key="1">
    <source>
        <dbReference type="Pfam" id="PF12776"/>
    </source>
</evidence>
<dbReference type="PANTHER" id="PTHR46250">
    <property type="entry name" value="MYB/SANT-LIKE DNA-BINDING DOMAIN PROTEIN-RELATED"/>
    <property type="match status" value="1"/>
</dbReference>